<dbReference type="InterPro" id="IPR015300">
    <property type="entry name" value="DNA-bd_pseudobarrel_sf"/>
</dbReference>
<dbReference type="SMART" id="SM01019">
    <property type="entry name" value="B3"/>
    <property type="match status" value="1"/>
</dbReference>
<keyword evidence="8 9" id="KW-0927">Auxin signaling pathway</keyword>
<dbReference type="CDD" id="cd10017">
    <property type="entry name" value="B3_DNA"/>
    <property type="match status" value="1"/>
</dbReference>
<dbReference type="GO" id="GO:0005634">
    <property type="term" value="C:nucleus"/>
    <property type="evidence" value="ECO:0007669"/>
    <property type="project" value="UniProtKB-SubCell"/>
</dbReference>
<keyword evidence="4 9" id="KW-0805">Transcription regulation</keyword>
<name>A0A6P5RR05_PRUAV</name>
<dbReference type="GeneID" id="110749255"/>
<evidence type="ECO:0000256" key="7">
    <source>
        <dbReference type="ARBA" id="ARBA00023242"/>
    </source>
</evidence>
<dbReference type="FunFam" id="2.40.330.10:FF:000001">
    <property type="entry name" value="Auxin response factor"/>
    <property type="match status" value="1"/>
</dbReference>
<evidence type="ECO:0000259" key="11">
    <source>
        <dbReference type="PROSITE" id="PS50863"/>
    </source>
</evidence>
<dbReference type="InterPro" id="IPR053793">
    <property type="entry name" value="PB1-like"/>
</dbReference>
<evidence type="ECO:0000256" key="4">
    <source>
        <dbReference type="ARBA" id="ARBA00023015"/>
    </source>
</evidence>
<dbReference type="Proteomes" id="UP000515124">
    <property type="component" value="Unplaced"/>
</dbReference>
<evidence type="ECO:0000256" key="10">
    <source>
        <dbReference type="SAM" id="MobiDB-lite"/>
    </source>
</evidence>
<feature type="domain" description="PB1" evidence="12">
    <location>
        <begin position="1042"/>
        <end position="1135"/>
    </location>
</feature>
<dbReference type="RefSeq" id="XP_021805017.1">
    <property type="nucleotide sequence ID" value="XM_021949325.1"/>
</dbReference>
<comment type="subcellular location">
    <subcellularLocation>
        <location evidence="1 9">Nucleus</location>
    </subcellularLocation>
</comment>
<feature type="compositionally biased region" description="Polar residues" evidence="10">
    <location>
        <begin position="839"/>
        <end position="852"/>
    </location>
</feature>
<feature type="region of interest" description="Disordered" evidence="10">
    <location>
        <begin position="1142"/>
        <end position="1172"/>
    </location>
</feature>
<keyword evidence="6 9" id="KW-0804">Transcription</keyword>
<dbReference type="Gene3D" id="2.40.330.10">
    <property type="entry name" value="DNA-binding pseudobarrel domain"/>
    <property type="match status" value="1"/>
</dbReference>
<keyword evidence="7 9" id="KW-0539">Nucleus</keyword>
<comment type="subunit">
    <text evidence="3 9">Homodimers and heterodimers.</text>
</comment>
<dbReference type="Gene3D" id="2.30.30.1040">
    <property type="match status" value="1"/>
</dbReference>
<evidence type="ECO:0000256" key="6">
    <source>
        <dbReference type="ARBA" id="ARBA00023163"/>
    </source>
</evidence>
<feature type="region of interest" description="Disordered" evidence="10">
    <location>
        <begin position="828"/>
        <end position="852"/>
    </location>
</feature>
<comment type="similarity">
    <text evidence="2 9">Belongs to the ARF family.</text>
</comment>
<dbReference type="SUPFAM" id="SSF54277">
    <property type="entry name" value="CAD &amp; PB1 domains"/>
    <property type="match status" value="1"/>
</dbReference>
<dbReference type="PROSITE" id="PS51745">
    <property type="entry name" value="PB1"/>
    <property type="match status" value="1"/>
</dbReference>
<protein>
    <recommendedName>
        <fullName evidence="9">Auxin response factor</fullName>
    </recommendedName>
</protein>
<feature type="domain" description="TF-B3" evidence="11">
    <location>
        <begin position="126"/>
        <end position="228"/>
    </location>
</feature>
<feature type="compositionally biased region" description="Polar residues" evidence="10">
    <location>
        <begin position="655"/>
        <end position="668"/>
    </location>
</feature>
<dbReference type="Pfam" id="PF02362">
    <property type="entry name" value="B3"/>
    <property type="match status" value="1"/>
</dbReference>
<feature type="compositionally biased region" description="Low complexity" evidence="10">
    <location>
        <begin position="669"/>
        <end position="693"/>
    </location>
</feature>
<evidence type="ECO:0000256" key="2">
    <source>
        <dbReference type="ARBA" id="ARBA00007853"/>
    </source>
</evidence>
<dbReference type="FunFam" id="2.30.30.1040:FF:000001">
    <property type="entry name" value="Auxin response factor"/>
    <property type="match status" value="1"/>
</dbReference>
<dbReference type="KEGG" id="pavi:110749255"/>
<evidence type="ECO:0000259" key="12">
    <source>
        <dbReference type="PROSITE" id="PS51745"/>
    </source>
</evidence>
<keyword evidence="13" id="KW-1185">Reference proteome</keyword>
<dbReference type="GO" id="GO:0006355">
    <property type="term" value="P:regulation of DNA-templated transcription"/>
    <property type="evidence" value="ECO:0007669"/>
    <property type="project" value="InterPro"/>
</dbReference>
<dbReference type="FunFam" id="3.10.20.90:FF:000047">
    <property type="entry name" value="Auxin response factor"/>
    <property type="match status" value="1"/>
</dbReference>
<dbReference type="Pfam" id="PF06507">
    <property type="entry name" value="ARF_AD"/>
    <property type="match status" value="1"/>
</dbReference>
<evidence type="ECO:0000313" key="13">
    <source>
        <dbReference type="Proteomes" id="UP000515124"/>
    </source>
</evidence>
<comment type="function">
    <text evidence="9">Auxin response factors (ARFs) are transcriptional factors that bind specifically to the DNA sequence 5'-TGTCTC-3' found in the auxin-responsive promoter elements (AuxREs).</text>
</comment>
<gene>
    <name evidence="14" type="primary">LOC110749255</name>
</gene>
<dbReference type="PANTHER" id="PTHR31384:SF21">
    <property type="entry name" value="AUXIN RESPONSE FACTOR 19"/>
    <property type="match status" value="1"/>
</dbReference>
<dbReference type="InterPro" id="IPR033389">
    <property type="entry name" value="AUX/IAA_dom"/>
</dbReference>
<proteinExistence type="inferred from homology"/>
<dbReference type="InterPro" id="IPR044835">
    <property type="entry name" value="ARF_plant"/>
</dbReference>
<feature type="compositionally biased region" description="Low complexity" evidence="10">
    <location>
        <begin position="639"/>
        <end position="654"/>
    </location>
</feature>
<evidence type="ECO:0000256" key="8">
    <source>
        <dbReference type="ARBA" id="ARBA00023294"/>
    </source>
</evidence>
<evidence type="ECO:0000256" key="1">
    <source>
        <dbReference type="ARBA" id="ARBA00004123"/>
    </source>
</evidence>
<feature type="region of interest" description="Disordered" evidence="10">
    <location>
        <begin position="555"/>
        <end position="611"/>
    </location>
</feature>
<dbReference type="AlphaFoldDB" id="A0A6P5RR05"/>
<organism evidence="13 14">
    <name type="scientific">Prunus avium</name>
    <name type="common">Cherry</name>
    <name type="synonym">Cerasus avium</name>
    <dbReference type="NCBI Taxonomy" id="42229"/>
    <lineage>
        <taxon>Eukaryota</taxon>
        <taxon>Viridiplantae</taxon>
        <taxon>Streptophyta</taxon>
        <taxon>Embryophyta</taxon>
        <taxon>Tracheophyta</taxon>
        <taxon>Spermatophyta</taxon>
        <taxon>Magnoliopsida</taxon>
        <taxon>eudicotyledons</taxon>
        <taxon>Gunneridae</taxon>
        <taxon>Pentapetalae</taxon>
        <taxon>rosids</taxon>
        <taxon>fabids</taxon>
        <taxon>Rosales</taxon>
        <taxon>Rosaceae</taxon>
        <taxon>Amygdaloideae</taxon>
        <taxon>Amygdaleae</taxon>
        <taxon>Prunus</taxon>
    </lineage>
</organism>
<evidence type="ECO:0000256" key="9">
    <source>
        <dbReference type="RuleBase" id="RU004561"/>
    </source>
</evidence>
<dbReference type="Gene3D" id="3.10.20.90">
    <property type="entry name" value="Phosphatidylinositol 3-kinase Catalytic Subunit, Chain A, domain 1"/>
    <property type="match status" value="1"/>
</dbReference>
<dbReference type="PANTHER" id="PTHR31384">
    <property type="entry name" value="AUXIN RESPONSE FACTOR 4-RELATED"/>
    <property type="match status" value="1"/>
</dbReference>
<dbReference type="PROSITE" id="PS50863">
    <property type="entry name" value="B3"/>
    <property type="match status" value="1"/>
</dbReference>
<keyword evidence="5 9" id="KW-0238">DNA-binding</keyword>
<evidence type="ECO:0000256" key="3">
    <source>
        <dbReference type="ARBA" id="ARBA00011726"/>
    </source>
</evidence>
<sequence length="1172" mass="131289">MKAPSNGFLATSGEGEQKRINSELWHACAGPLVSLPPVGSLVVYFPQGHSEQVAASMQKETDFIPNYPNLPSKLICMLHNVTLHADTETDEVYAQMTLQPVNKYEKEAILASDMGLKQSRQPSEFFCKTLTASDTSTHGGFSVPRRAAEKIFPPLDFSMQPPAQELMAKDLHDSAWTFRHIYRGQPKRHLLTTGWSVFVSTKRLFAGDSVLFIRDEKSQLLLGIRRANRQQPALSSSVMSSDSMHIGILAAAAHAAANNSPFTIFFNPRASPSEFVVPLAKYNKAMYTQVSLGMRFRMMFETEESGVRRYMGTITGISDMDTVRWKNSQWRNLQVGWDESTAGERPSRVSIWEIEPVVTPFYICPPPFFRPKFPKQPGMPDDESDIENAFKRAMPWLGDDFGMKSAPNSIFPGLSLVQWMNMQQNNQFPAAQSGYFPSMVPPTGLQNNLSTDDPSKLLSFQAPVLSAPGVQLNKSAPQNQVSQVQQPTVTWPQQQQQQQQQLQQLLHSPMNQQQQSHPQQQQQLQQLLHSPMNQQQQNHAQQQQLQQLLHTPTSQQLQNYSHQQQQQQQREQQQQQESQQLQQHQQLHQQQPQHQPQQQPQRQQQQQQQLQPTVVNNGVVAPNQIPGQNSHQPVMFSQLQQQQLQTGNTQSQQTVHSSSKNSFQFTTGSQDSQLQQQQLEPQPSLLQRQQQSAQLQQSPLQLLHQSISQKAQQQPQVQQSSQQGISEQQLQLQLLQKLQQQQQQQQLLSPSSPLLQPQLLQQQLAHQQNQQLQQLPLSQHHQQQLSGNSFSADKLLNNNFSAPSLMQSQHISSVQPQSQHKPLTAIRSHSGLTEGDGPSCSTSPSTNNCQMSPSNFLNRNQQGTAMLLGDSVAEPASNLVQELQSKSDIRIKHEFPSSKGPDQIKYKGTITDQLEASSSGTSYCLDASTIQQNYALPTFCLDSDVQSHPRNSLPFSTNIEGLAPDTLLSRGYDSQKDLQNLLSNYGGTPRDIETELSTAAISSQSFGAANLPFKPGCSSDVAINEPGVLSNGLWANQAQRMRTYTKVQKRGSVGRCIDVTRYKGYDELRHDLARMFGIEGQLEDPHRTDWKLVYVDHENDILLVGDDPWEEFVGCVQSIKILSSVEVQQMSLDGDLGNVPVPNQACSGSDSGNAWRAPYDDNSAASFNRNQK</sequence>
<dbReference type="GO" id="GO:0009734">
    <property type="term" value="P:auxin-activated signaling pathway"/>
    <property type="evidence" value="ECO:0007669"/>
    <property type="project" value="UniProtKB-KW"/>
</dbReference>
<dbReference type="GO" id="GO:0003677">
    <property type="term" value="F:DNA binding"/>
    <property type="evidence" value="ECO:0007669"/>
    <property type="project" value="UniProtKB-KW"/>
</dbReference>
<feature type="region of interest" description="Disordered" evidence="10">
    <location>
        <begin position="500"/>
        <end position="525"/>
    </location>
</feature>
<evidence type="ECO:0000313" key="14">
    <source>
        <dbReference type="RefSeq" id="XP_021805017.1"/>
    </source>
</evidence>
<evidence type="ECO:0000256" key="5">
    <source>
        <dbReference type="ARBA" id="ARBA00023125"/>
    </source>
</evidence>
<dbReference type="SUPFAM" id="SSF101936">
    <property type="entry name" value="DNA-binding pseudobarrel domain"/>
    <property type="match status" value="1"/>
</dbReference>
<dbReference type="Pfam" id="PF02309">
    <property type="entry name" value="AUX_IAA"/>
    <property type="match status" value="1"/>
</dbReference>
<feature type="region of interest" description="Disordered" evidence="10">
    <location>
        <begin position="639"/>
        <end position="693"/>
    </location>
</feature>
<dbReference type="InterPro" id="IPR003340">
    <property type="entry name" value="B3_DNA-bd"/>
</dbReference>
<accession>A0A6P5RR05</accession>
<feature type="compositionally biased region" description="Polar residues" evidence="10">
    <location>
        <begin position="1163"/>
        <end position="1172"/>
    </location>
</feature>
<reference evidence="14" key="1">
    <citation type="submission" date="2025-08" db="UniProtKB">
        <authorList>
            <consortium name="RefSeq"/>
        </authorList>
    </citation>
    <scope>IDENTIFICATION</scope>
</reference>
<dbReference type="InterPro" id="IPR010525">
    <property type="entry name" value="ARF_dom"/>
</dbReference>